<keyword evidence="5" id="KW-1185">Reference proteome</keyword>
<dbReference type="PANTHER" id="PTHR47942">
    <property type="entry name" value="TETRATRICOPEPTIDE REPEAT (TPR)-LIKE SUPERFAMILY PROTEIN-RELATED"/>
    <property type="match status" value="1"/>
</dbReference>
<dbReference type="Gramene" id="PRQ16359">
    <property type="protein sequence ID" value="PRQ16359"/>
    <property type="gene ID" value="RchiOBHm_Chr7g0183361"/>
</dbReference>
<feature type="compositionally biased region" description="Polar residues" evidence="3">
    <location>
        <begin position="48"/>
        <end position="64"/>
    </location>
</feature>
<evidence type="ECO:0000256" key="1">
    <source>
        <dbReference type="ARBA" id="ARBA00022737"/>
    </source>
</evidence>
<dbReference type="GO" id="GO:0005739">
    <property type="term" value="C:mitochondrion"/>
    <property type="evidence" value="ECO:0007669"/>
    <property type="project" value="EnsemblPlants"/>
</dbReference>
<keyword evidence="1" id="KW-0677">Repeat</keyword>
<comment type="caution">
    <text evidence="4">The sequence shown here is derived from an EMBL/GenBank/DDBJ whole genome shotgun (WGS) entry which is preliminary data.</text>
</comment>
<dbReference type="GO" id="GO:0003729">
    <property type="term" value="F:mRNA binding"/>
    <property type="evidence" value="ECO:0007669"/>
    <property type="project" value="EnsemblPlants"/>
</dbReference>
<dbReference type="OrthoDB" id="1163126at2759"/>
<organism evidence="4 5">
    <name type="scientific">Rosa chinensis</name>
    <name type="common">China rose</name>
    <dbReference type="NCBI Taxonomy" id="74649"/>
    <lineage>
        <taxon>Eukaryota</taxon>
        <taxon>Viridiplantae</taxon>
        <taxon>Streptophyta</taxon>
        <taxon>Embryophyta</taxon>
        <taxon>Tracheophyta</taxon>
        <taxon>Spermatophyta</taxon>
        <taxon>Magnoliopsida</taxon>
        <taxon>eudicotyledons</taxon>
        <taxon>Gunneridae</taxon>
        <taxon>Pentapetalae</taxon>
        <taxon>rosids</taxon>
        <taxon>fabids</taxon>
        <taxon>Rosales</taxon>
        <taxon>Rosaceae</taxon>
        <taxon>Rosoideae</taxon>
        <taxon>Rosoideae incertae sedis</taxon>
        <taxon>Rosa</taxon>
    </lineage>
</organism>
<dbReference type="NCBIfam" id="TIGR00756">
    <property type="entry name" value="PPR"/>
    <property type="match status" value="3"/>
</dbReference>
<sequence>MRPLPALQLRRLLLRHLSTSSPPLPLQTHIPFPSNKPTHFHNSQPTITTASISHPKPFSSSISTRPVPHPNPAQLAHSLSTELLRDPDSDAPSVSRRLQSTFPRFAPTPSLVRSVLDLSADADRRAILGFYSRLISNNNLDHGDQILSFFVDYFGQRRDFKAAHDVIRMGRKFAGPKTAASNFDGMVRAGRVSQAVAFFDHMDVEYGIKRERGAVKLAVEKVCENAFAAERMVRRLANEVPKNVETWNVVVSCLCKIRKTEDALKLFHRMCGMGGREPGFGPNETTYVVLVRSLYKAGRIEEGDAMLERMKAAGLKVDNKVYYRILKTLSSVGKFDHAVSLVKKMKEDGCEPGVKVYLLMMDKLSGDYRVDKAVALTKPGQLKLRPRLHELHEPFKRKQKPVKHKETISEKVKRKRRRIKQVRLLFVKKPIRGLHRPF</sequence>
<feature type="repeat" description="PPR" evidence="2">
    <location>
        <begin position="318"/>
        <end position="352"/>
    </location>
</feature>
<feature type="region of interest" description="Disordered" evidence="3">
    <location>
        <begin position="48"/>
        <end position="74"/>
    </location>
</feature>
<evidence type="ECO:0000313" key="4">
    <source>
        <dbReference type="EMBL" id="PRQ16359.1"/>
    </source>
</evidence>
<evidence type="ECO:0000313" key="5">
    <source>
        <dbReference type="Proteomes" id="UP000238479"/>
    </source>
</evidence>
<evidence type="ECO:0000256" key="2">
    <source>
        <dbReference type="PROSITE-ProRule" id="PRU00708"/>
    </source>
</evidence>
<dbReference type="PANTHER" id="PTHR47942:SF16">
    <property type="entry name" value="PENTATRICOPEPTIDE REPEAT DOMAIN CONTAINING PROTEIN-RELATED"/>
    <property type="match status" value="1"/>
</dbReference>
<dbReference type="InterPro" id="IPR051222">
    <property type="entry name" value="PPR/CCM1_RNA-binding"/>
</dbReference>
<dbReference type="EMBL" id="PDCK01000045">
    <property type="protein sequence ID" value="PRQ16359.1"/>
    <property type="molecule type" value="Genomic_DNA"/>
</dbReference>
<name>A0A2P6P366_ROSCH</name>
<feature type="repeat" description="PPR" evidence="2">
    <location>
        <begin position="283"/>
        <end position="317"/>
    </location>
</feature>
<dbReference type="Proteomes" id="UP000238479">
    <property type="component" value="Chromosome 7"/>
</dbReference>
<dbReference type="STRING" id="74649.A0A2P6P366"/>
<dbReference type="InterPro" id="IPR002885">
    <property type="entry name" value="PPR_rpt"/>
</dbReference>
<dbReference type="InterPro" id="IPR011990">
    <property type="entry name" value="TPR-like_helical_dom_sf"/>
</dbReference>
<dbReference type="GO" id="GO:0043022">
    <property type="term" value="F:ribosome binding"/>
    <property type="evidence" value="ECO:0007669"/>
    <property type="project" value="EnsemblPlants"/>
</dbReference>
<reference evidence="4 5" key="1">
    <citation type="journal article" date="2018" name="Nat. Genet.">
        <title>The Rosa genome provides new insights in the design of modern roses.</title>
        <authorList>
            <person name="Bendahmane M."/>
        </authorList>
    </citation>
    <scope>NUCLEOTIDE SEQUENCE [LARGE SCALE GENOMIC DNA]</scope>
    <source>
        <strain evidence="5">cv. Old Blush</strain>
    </source>
</reference>
<protein>
    <submittedName>
        <fullName evidence="4">Putative tetratricopeptide-like helical domain-containing protein</fullName>
    </submittedName>
</protein>
<dbReference type="Pfam" id="PF13812">
    <property type="entry name" value="PPR_3"/>
    <property type="match status" value="1"/>
</dbReference>
<dbReference type="AlphaFoldDB" id="A0A2P6P366"/>
<accession>A0A2P6P366</accession>
<evidence type="ECO:0000256" key="3">
    <source>
        <dbReference type="SAM" id="MobiDB-lite"/>
    </source>
</evidence>
<gene>
    <name evidence="4" type="ORF">RchiOBHm_Chr7g0183361</name>
</gene>
<dbReference type="Pfam" id="PF13041">
    <property type="entry name" value="PPR_2"/>
    <property type="match status" value="1"/>
</dbReference>
<dbReference type="Gene3D" id="1.25.40.10">
    <property type="entry name" value="Tetratricopeptide repeat domain"/>
    <property type="match status" value="2"/>
</dbReference>
<dbReference type="PROSITE" id="PS51375">
    <property type="entry name" value="PPR"/>
    <property type="match status" value="3"/>
</dbReference>
<feature type="repeat" description="PPR" evidence="2">
    <location>
        <begin position="243"/>
        <end position="277"/>
    </location>
</feature>
<dbReference type="GO" id="GO:0005634">
    <property type="term" value="C:nucleus"/>
    <property type="evidence" value="ECO:0007669"/>
    <property type="project" value="EnsemblPlants"/>
</dbReference>
<proteinExistence type="predicted"/>